<protein>
    <submittedName>
        <fullName evidence="3">Uncharacterized protein</fullName>
    </submittedName>
</protein>
<dbReference type="RefSeq" id="WP_184231803.1">
    <property type="nucleotide sequence ID" value="NZ_BMLA01000003.1"/>
</dbReference>
<sequence>MSSLSPLLTARARAGAGLLMAGLLALTACGRDDAEPVPAPSMATATEALPSMDMTPFTLDVPSLGLEKVPGASLAVLEGEDPEYHAAWLSVPGAPAWTGAMDRAVRDQVAAYERDTDRAADPVLDIQPRLAVAGTDAAATRLLATERRGDRSVSAVQTVWYSAREDRVASTRDLFTDRGWDDFRNEVRERMTTDPAIVQDRLTSAVEQPDRVENARVWDALALLPDGSALLEVDQAAMAPADAGILTARIPADIVRPWLSEVGLAAQDAARTPGTVRLPERAPSSSTPATAPGSPTGVPGGAAPAPGTTSSTPGGPIGSGAPGSATDPGSAPAPGSSSGSDAGTDVGASTPAPSTPAPSTSSRSASSAPPAPPAPSSSGGTSGAPGGPTTSAPAPTPTDVTPAPVPVPVPTSPSAPAEDPTPTAPGETPSPAPTSSATAPTPAPPSSSQPDPTTAPAPEPVPVPVPVPVDPSTPAPPPSDTAPTATPDPSATATTDPSATATTAAARSETRSGTRGRPTDQPVGGPASERRASPKAEEPTPASESGASSASAVVEATASPTATLEPNEIG</sequence>
<proteinExistence type="predicted"/>
<feature type="compositionally biased region" description="Low complexity" evidence="1">
    <location>
        <begin position="481"/>
        <end position="506"/>
    </location>
</feature>
<feature type="signal peptide" evidence="2">
    <location>
        <begin position="1"/>
        <end position="30"/>
    </location>
</feature>
<feature type="chain" id="PRO_5038950173" evidence="2">
    <location>
        <begin position="31"/>
        <end position="570"/>
    </location>
</feature>
<feature type="compositionally biased region" description="Pro residues" evidence="1">
    <location>
        <begin position="403"/>
        <end position="413"/>
    </location>
</feature>
<feature type="compositionally biased region" description="Basic and acidic residues" evidence="1">
    <location>
        <begin position="528"/>
        <end position="538"/>
    </location>
</feature>
<feature type="region of interest" description="Disordered" evidence="1">
    <location>
        <begin position="269"/>
        <end position="570"/>
    </location>
</feature>
<dbReference type="PRINTS" id="PR01217">
    <property type="entry name" value="PRICHEXTENSN"/>
</dbReference>
<evidence type="ECO:0000313" key="4">
    <source>
        <dbReference type="Proteomes" id="UP000560081"/>
    </source>
</evidence>
<name>A0A7W7L1N0_9MICC</name>
<accession>A0A7W7L1N0</accession>
<feature type="compositionally biased region" description="Low complexity" evidence="1">
    <location>
        <begin position="387"/>
        <end position="402"/>
    </location>
</feature>
<dbReference type="Proteomes" id="UP000560081">
    <property type="component" value="Unassembled WGS sequence"/>
</dbReference>
<feature type="compositionally biased region" description="Low complexity" evidence="1">
    <location>
        <begin position="539"/>
        <end position="563"/>
    </location>
</feature>
<comment type="caution">
    <text evidence="3">The sequence shown here is derived from an EMBL/GenBank/DDBJ whole genome shotgun (WGS) entry which is preliminary data.</text>
</comment>
<dbReference type="EMBL" id="JACHMC010000001">
    <property type="protein sequence ID" value="MBB4881993.1"/>
    <property type="molecule type" value="Genomic_DNA"/>
</dbReference>
<feature type="compositionally biased region" description="Pro residues" evidence="1">
    <location>
        <begin position="441"/>
        <end position="480"/>
    </location>
</feature>
<evidence type="ECO:0000313" key="3">
    <source>
        <dbReference type="EMBL" id="MBB4881993.1"/>
    </source>
</evidence>
<keyword evidence="2" id="KW-0732">Signal</keyword>
<feature type="compositionally biased region" description="Low complexity" evidence="1">
    <location>
        <begin position="282"/>
        <end position="314"/>
    </location>
</feature>
<dbReference type="AlphaFoldDB" id="A0A7W7L1N0"/>
<evidence type="ECO:0000256" key="2">
    <source>
        <dbReference type="SAM" id="SignalP"/>
    </source>
</evidence>
<feature type="compositionally biased region" description="Low complexity" evidence="1">
    <location>
        <begin position="414"/>
        <end position="440"/>
    </location>
</feature>
<organism evidence="3 4">
    <name type="scientific">Micrococcus flavus</name>
    <dbReference type="NCBI Taxonomy" id="384602"/>
    <lineage>
        <taxon>Bacteria</taxon>
        <taxon>Bacillati</taxon>
        <taxon>Actinomycetota</taxon>
        <taxon>Actinomycetes</taxon>
        <taxon>Micrococcales</taxon>
        <taxon>Micrococcaceae</taxon>
        <taxon>Micrococcus</taxon>
    </lineage>
</organism>
<reference evidence="3 4" key="1">
    <citation type="submission" date="2020-08" db="EMBL/GenBank/DDBJ databases">
        <title>Sequencing the genomes of 1000 actinobacteria strains.</title>
        <authorList>
            <person name="Klenk H.-P."/>
        </authorList>
    </citation>
    <scope>NUCLEOTIDE SEQUENCE [LARGE SCALE GENOMIC DNA]</scope>
    <source>
        <strain evidence="3 4">DSM 19079</strain>
    </source>
</reference>
<gene>
    <name evidence="3" type="ORF">BJ976_000344</name>
</gene>
<keyword evidence="4" id="KW-1185">Reference proteome</keyword>
<evidence type="ECO:0000256" key="1">
    <source>
        <dbReference type="SAM" id="MobiDB-lite"/>
    </source>
</evidence>
<feature type="compositionally biased region" description="Low complexity" evidence="1">
    <location>
        <begin position="322"/>
        <end position="368"/>
    </location>
</feature>